<comment type="caution">
    <text evidence="3">The sequence shown here is derived from an EMBL/GenBank/DDBJ whole genome shotgun (WGS) entry which is preliminary data.</text>
</comment>
<protein>
    <submittedName>
        <fullName evidence="3">Type VI secretion system baseplate subunit TssE</fullName>
    </submittedName>
</protein>
<accession>A0A418WJN1</accession>
<dbReference type="EMBL" id="QYUK01000011">
    <property type="protein sequence ID" value="RJF90029.1"/>
    <property type="molecule type" value="Genomic_DNA"/>
</dbReference>
<dbReference type="NCBIfam" id="TIGR03357">
    <property type="entry name" value="VI_zyme"/>
    <property type="match status" value="1"/>
</dbReference>
<feature type="compositionally biased region" description="Basic and acidic residues" evidence="1">
    <location>
        <begin position="29"/>
        <end position="40"/>
    </location>
</feature>
<organism evidence="3 4">
    <name type="scientific">Oleomonas cavernae</name>
    <dbReference type="NCBI Taxonomy" id="2320859"/>
    <lineage>
        <taxon>Bacteria</taxon>
        <taxon>Pseudomonadati</taxon>
        <taxon>Pseudomonadota</taxon>
        <taxon>Alphaproteobacteria</taxon>
        <taxon>Acetobacterales</taxon>
        <taxon>Acetobacteraceae</taxon>
        <taxon>Oleomonas</taxon>
    </lineage>
</organism>
<dbReference type="PANTHER" id="PTHR38595:SF1">
    <property type="entry name" value="TYPE VI SECRETION SYSTEM COMPONENT TSSE1"/>
    <property type="match status" value="1"/>
</dbReference>
<feature type="domain" description="IraD/Gp25-like" evidence="2">
    <location>
        <begin position="79"/>
        <end position="179"/>
    </location>
</feature>
<dbReference type="AlphaFoldDB" id="A0A418WJN1"/>
<dbReference type="InterPro" id="IPR053176">
    <property type="entry name" value="T6SS_TssE1-like"/>
</dbReference>
<evidence type="ECO:0000256" key="1">
    <source>
        <dbReference type="SAM" id="MobiDB-lite"/>
    </source>
</evidence>
<keyword evidence="4" id="KW-1185">Reference proteome</keyword>
<evidence type="ECO:0000313" key="4">
    <source>
        <dbReference type="Proteomes" id="UP000284605"/>
    </source>
</evidence>
<dbReference type="Pfam" id="PF04965">
    <property type="entry name" value="GPW_gp25"/>
    <property type="match status" value="1"/>
</dbReference>
<dbReference type="InterPro" id="IPR007048">
    <property type="entry name" value="IraD/Gp25-like"/>
</dbReference>
<dbReference type="InterPro" id="IPR017737">
    <property type="entry name" value="TssE1-like"/>
</dbReference>
<reference evidence="3 4" key="1">
    <citation type="submission" date="2018-09" db="EMBL/GenBank/DDBJ databases">
        <authorList>
            <person name="Zhu H."/>
        </authorList>
    </citation>
    <scope>NUCLEOTIDE SEQUENCE [LARGE SCALE GENOMIC DNA]</scope>
    <source>
        <strain evidence="3 4">K1W22B-8</strain>
    </source>
</reference>
<dbReference type="Proteomes" id="UP000284605">
    <property type="component" value="Unassembled WGS sequence"/>
</dbReference>
<evidence type="ECO:0000259" key="2">
    <source>
        <dbReference type="Pfam" id="PF04965"/>
    </source>
</evidence>
<dbReference type="SUPFAM" id="SSF160719">
    <property type="entry name" value="gpW/gp25-like"/>
    <property type="match status" value="1"/>
</dbReference>
<gene>
    <name evidence="3" type="primary">tssE</name>
    <name evidence="3" type="ORF">D3874_15925</name>
</gene>
<evidence type="ECO:0000313" key="3">
    <source>
        <dbReference type="EMBL" id="RJF90029.1"/>
    </source>
</evidence>
<proteinExistence type="predicted"/>
<dbReference type="Gene3D" id="3.10.450.40">
    <property type="match status" value="1"/>
</dbReference>
<sequence>MAGRRRHAGARGRPAHLPDRRRCRGGDGPGRHRVDPRGGRVSDATYIDQPLTISVLDRLVEPATGSGEVVRTRGASLRELKAAVRRDLEVLLNARQRCRSWAPDLAELEASLINFGIPDFTAGTFDSQTRIEALRRAIEEAIRRFEPRFESVSVEITGQDDTADRTFRIRVNAMMYADPAPEPIVLDSVLESATRTFAVVENEHE</sequence>
<name>A0A418WJN1_9PROT</name>
<feature type="compositionally biased region" description="Basic residues" evidence="1">
    <location>
        <begin position="1"/>
        <end position="23"/>
    </location>
</feature>
<dbReference type="PANTHER" id="PTHR38595">
    <property type="entry name" value="CYTOPLASMIC PROTEIN-RELATED"/>
    <property type="match status" value="1"/>
</dbReference>
<feature type="region of interest" description="Disordered" evidence="1">
    <location>
        <begin position="1"/>
        <end position="43"/>
    </location>
</feature>